<accession>A0A382B5G4</accession>
<dbReference type="EMBL" id="UINC01028311">
    <property type="protein sequence ID" value="SVB09080.1"/>
    <property type="molecule type" value="Genomic_DNA"/>
</dbReference>
<dbReference type="AlphaFoldDB" id="A0A382B5G4"/>
<name>A0A382B5G4_9ZZZZ</name>
<proteinExistence type="predicted"/>
<gene>
    <name evidence="1" type="ORF">METZ01_LOCUS161934</name>
</gene>
<evidence type="ECO:0000313" key="1">
    <source>
        <dbReference type="EMBL" id="SVB09080.1"/>
    </source>
</evidence>
<protein>
    <submittedName>
        <fullName evidence="1">Uncharacterized protein</fullName>
    </submittedName>
</protein>
<reference evidence="1" key="1">
    <citation type="submission" date="2018-05" db="EMBL/GenBank/DDBJ databases">
        <authorList>
            <person name="Lanie J.A."/>
            <person name="Ng W.-L."/>
            <person name="Kazmierczak K.M."/>
            <person name="Andrzejewski T.M."/>
            <person name="Davidsen T.M."/>
            <person name="Wayne K.J."/>
            <person name="Tettelin H."/>
            <person name="Glass J.I."/>
            <person name="Rusch D."/>
            <person name="Podicherti R."/>
            <person name="Tsui H.-C.T."/>
            <person name="Winkler M.E."/>
        </authorList>
    </citation>
    <scope>NUCLEOTIDE SEQUENCE</scope>
</reference>
<organism evidence="1">
    <name type="scientific">marine metagenome</name>
    <dbReference type="NCBI Taxonomy" id="408172"/>
    <lineage>
        <taxon>unclassified sequences</taxon>
        <taxon>metagenomes</taxon>
        <taxon>ecological metagenomes</taxon>
    </lineage>
</organism>
<sequence length="41" mass="4563">METQFIYSADLHIDSPFPLGTSKHLSLENLSTGVSGKELLW</sequence>